<evidence type="ECO:0000256" key="3">
    <source>
        <dbReference type="ARBA" id="ARBA00022801"/>
    </source>
</evidence>
<dbReference type="InterPro" id="IPR038765">
    <property type="entry name" value="Papain-like_cys_pep_sf"/>
</dbReference>
<comment type="similarity">
    <text evidence="1">Belongs to the peptidase C40 family.</text>
</comment>
<dbReference type="Proteomes" id="UP001551658">
    <property type="component" value="Unassembled WGS sequence"/>
</dbReference>
<evidence type="ECO:0000256" key="5">
    <source>
        <dbReference type="SAM" id="SignalP"/>
    </source>
</evidence>
<dbReference type="Pfam" id="PF00877">
    <property type="entry name" value="NLPC_P60"/>
    <property type="match status" value="1"/>
</dbReference>
<keyword evidence="3" id="KW-0378">Hydrolase</keyword>
<protein>
    <submittedName>
        <fullName evidence="7">C40 family peptidase</fullName>
    </submittedName>
</protein>
<accession>A0ABV3F8X8</accession>
<dbReference type="InterPro" id="IPR000064">
    <property type="entry name" value="NLP_P60_dom"/>
</dbReference>
<keyword evidence="4" id="KW-0788">Thiol protease</keyword>
<comment type="caution">
    <text evidence="7">The sequence shown here is derived from an EMBL/GenBank/DDBJ whole genome shotgun (WGS) entry which is preliminary data.</text>
</comment>
<evidence type="ECO:0000256" key="4">
    <source>
        <dbReference type="ARBA" id="ARBA00022807"/>
    </source>
</evidence>
<dbReference type="EMBL" id="JBFAIH010000007">
    <property type="protein sequence ID" value="MEV0364020.1"/>
    <property type="molecule type" value="Genomic_DNA"/>
</dbReference>
<dbReference type="SUPFAM" id="SSF54001">
    <property type="entry name" value="Cysteine proteinases"/>
    <property type="match status" value="1"/>
</dbReference>
<keyword evidence="5" id="KW-0732">Signal</keyword>
<sequence>MDSVPIRQRCAALALLAAAAGAILGTTAPAQAQPVTLPGFGTFEIPDQIPLPAGIPGIGLPAPEIAPAPPVGDIAVSAARSKLGAPYVFGGTGPNAFDCSGLVQWAYQQAGVQVPRTSWSQLSAGTPVPLDQLRVGDVISYSGGGHSALYAGDGQVIHAATSTVEISPLSYSPVVGARRF</sequence>
<evidence type="ECO:0000313" key="8">
    <source>
        <dbReference type="Proteomes" id="UP001551658"/>
    </source>
</evidence>
<feature type="domain" description="NlpC/P60" evidence="6">
    <location>
        <begin position="69"/>
        <end position="180"/>
    </location>
</feature>
<proteinExistence type="inferred from homology"/>
<evidence type="ECO:0000256" key="1">
    <source>
        <dbReference type="ARBA" id="ARBA00007074"/>
    </source>
</evidence>
<name>A0ABV3F8X8_9NOCA</name>
<dbReference type="Gene3D" id="3.90.1720.10">
    <property type="entry name" value="endopeptidase domain like (from Nostoc punctiforme)"/>
    <property type="match status" value="1"/>
</dbReference>
<evidence type="ECO:0000256" key="2">
    <source>
        <dbReference type="ARBA" id="ARBA00022670"/>
    </source>
</evidence>
<gene>
    <name evidence="7" type="ORF">AB0H72_15080</name>
</gene>
<feature type="signal peptide" evidence="5">
    <location>
        <begin position="1"/>
        <end position="32"/>
    </location>
</feature>
<keyword evidence="8" id="KW-1185">Reference proteome</keyword>
<evidence type="ECO:0000259" key="6">
    <source>
        <dbReference type="PROSITE" id="PS51935"/>
    </source>
</evidence>
<keyword evidence="2" id="KW-0645">Protease</keyword>
<dbReference type="PANTHER" id="PTHR47359:SF3">
    <property type="entry name" value="NLP_P60 DOMAIN-CONTAINING PROTEIN-RELATED"/>
    <property type="match status" value="1"/>
</dbReference>
<feature type="chain" id="PRO_5047537210" evidence="5">
    <location>
        <begin position="33"/>
        <end position="180"/>
    </location>
</feature>
<reference evidence="7 8" key="1">
    <citation type="submission" date="2024-06" db="EMBL/GenBank/DDBJ databases">
        <title>The Natural Products Discovery Center: Release of the First 8490 Sequenced Strains for Exploring Actinobacteria Biosynthetic Diversity.</title>
        <authorList>
            <person name="Kalkreuter E."/>
            <person name="Kautsar S.A."/>
            <person name="Yang D."/>
            <person name="Bader C.D."/>
            <person name="Teijaro C.N."/>
            <person name="Fluegel L."/>
            <person name="Davis C.M."/>
            <person name="Simpson J.R."/>
            <person name="Lauterbach L."/>
            <person name="Steele A.D."/>
            <person name="Gui C."/>
            <person name="Meng S."/>
            <person name="Li G."/>
            <person name="Viehrig K."/>
            <person name="Ye F."/>
            <person name="Su P."/>
            <person name="Kiefer A.F."/>
            <person name="Nichols A."/>
            <person name="Cepeda A.J."/>
            <person name="Yan W."/>
            <person name="Fan B."/>
            <person name="Jiang Y."/>
            <person name="Adhikari A."/>
            <person name="Zheng C.-J."/>
            <person name="Schuster L."/>
            <person name="Cowan T.M."/>
            <person name="Smanski M.J."/>
            <person name="Chevrette M.G."/>
            <person name="De Carvalho L.P.S."/>
            <person name="Shen B."/>
        </authorList>
    </citation>
    <scope>NUCLEOTIDE SEQUENCE [LARGE SCALE GENOMIC DNA]</scope>
    <source>
        <strain evidence="7 8">NPDC050671</strain>
    </source>
</reference>
<evidence type="ECO:0000313" key="7">
    <source>
        <dbReference type="EMBL" id="MEV0364020.1"/>
    </source>
</evidence>
<dbReference type="RefSeq" id="WP_357978859.1">
    <property type="nucleotide sequence ID" value="NZ_JBFAIH010000007.1"/>
</dbReference>
<dbReference type="PROSITE" id="PS51935">
    <property type="entry name" value="NLPC_P60"/>
    <property type="match status" value="1"/>
</dbReference>
<organism evidence="7 8">
    <name type="scientific">Nocardia fusca</name>
    <dbReference type="NCBI Taxonomy" id="941183"/>
    <lineage>
        <taxon>Bacteria</taxon>
        <taxon>Bacillati</taxon>
        <taxon>Actinomycetota</taxon>
        <taxon>Actinomycetes</taxon>
        <taxon>Mycobacteriales</taxon>
        <taxon>Nocardiaceae</taxon>
        <taxon>Nocardia</taxon>
    </lineage>
</organism>
<dbReference type="PANTHER" id="PTHR47359">
    <property type="entry name" value="PEPTIDOGLYCAN DL-ENDOPEPTIDASE CWLO"/>
    <property type="match status" value="1"/>
</dbReference>
<dbReference type="InterPro" id="IPR051794">
    <property type="entry name" value="PG_Endopeptidase_C40"/>
</dbReference>